<dbReference type="NCBIfam" id="TIGR01617">
    <property type="entry name" value="arsC_related"/>
    <property type="match status" value="1"/>
</dbReference>
<gene>
    <name evidence="2" type="ORF">IAA07_10510</name>
</gene>
<comment type="caution">
    <text evidence="2">The sequence shown here is derived from an EMBL/GenBank/DDBJ whole genome shotgun (WGS) entry which is preliminary data.</text>
</comment>
<protein>
    <submittedName>
        <fullName evidence="2">Arsenate reductase family protein</fullName>
    </submittedName>
</protein>
<dbReference type="PANTHER" id="PTHR30041:SF8">
    <property type="entry name" value="PROTEIN YFFB"/>
    <property type="match status" value="1"/>
</dbReference>
<reference evidence="2" key="1">
    <citation type="journal article" date="2021" name="PeerJ">
        <title>Extensive microbial diversity within the chicken gut microbiome revealed by metagenomics and culture.</title>
        <authorList>
            <person name="Gilroy R."/>
            <person name="Ravi A."/>
            <person name="Getino M."/>
            <person name="Pursley I."/>
            <person name="Horton D.L."/>
            <person name="Alikhan N.F."/>
            <person name="Baker D."/>
            <person name="Gharbi K."/>
            <person name="Hall N."/>
            <person name="Watson M."/>
            <person name="Adriaenssens E.M."/>
            <person name="Foster-Nyarko E."/>
            <person name="Jarju S."/>
            <person name="Secka A."/>
            <person name="Antonio M."/>
            <person name="Oren A."/>
            <person name="Chaudhuri R.R."/>
            <person name="La Ragione R."/>
            <person name="Hildebrand F."/>
            <person name="Pallen M.J."/>
        </authorList>
    </citation>
    <scope>NUCLEOTIDE SEQUENCE</scope>
    <source>
        <strain evidence="2">CHK178-16964</strain>
    </source>
</reference>
<dbReference type="Pfam" id="PF03960">
    <property type="entry name" value="ArsC"/>
    <property type="match status" value="1"/>
</dbReference>
<dbReference type="PANTHER" id="PTHR30041">
    <property type="entry name" value="ARSENATE REDUCTASE"/>
    <property type="match status" value="1"/>
</dbReference>
<dbReference type="SUPFAM" id="SSF52833">
    <property type="entry name" value="Thioredoxin-like"/>
    <property type="match status" value="1"/>
</dbReference>
<name>A0A9D2HK90_9FIRM</name>
<comment type="similarity">
    <text evidence="1">Belongs to the ArsC family.</text>
</comment>
<proteinExistence type="inferred from homology"/>
<accession>A0A9D2HK90</accession>
<evidence type="ECO:0000256" key="1">
    <source>
        <dbReference type="PROSITE-ProRule" id="PRU01282"/>
    </source>
</evidence>
<dbReference type="PROSITE" id="PS51353">
    <property type="entry name" value="ARSC"/>
    <property type="match status" value="1"/>
</dbReference>
<organism evidence="2 3">
    <name type="scientific">Candidatus Lachnoclostridium stercoravium</name>
    <dbReference type="NCBI Taxonomy" id="2838633"/>
    <lineage>
        <taxon>Bacteria</taxon>
        <taxon>Bacillati</taxon>
        <taxon>Bacillota</taxon>
        <taxon>Clostridia</taxon>
        <taxon>Lachnospirales</taxon>
        <taxon>Lachnospiraceae</taxon>
    </lineage>
</organism>
<dbReference type="Proteomes" id="UP000823900">
    <property type="component" value="Unassembled WGS sequence"/>
</dbReference>
<dbReference type="InterPro" id="IPR006504">
    <property type="entry name" value="Tscrpt_reg_Spx/MgsR"/>
</dbReference>
<dbReference type="AlphaFoldDB" id="A0A9D2HK90"/>
<reference evidence="2" key="2">
    <citation type="submission" date="2021-04" db="EMBL/GenBank/DDBJ databases">
        <authorList>
            <person name="Gilroy R."/>
        </authorList>
    </citation>
    <scope>NUCLEOTIDE SEQUENCE</scope>
    <source>
        <strain evidence="2">CHK178-16964</strain>
    </source>
</reference>
<dbReference type="InterPro" id="IPR006660">
    <property type="entry name" value="Arsenate_reductase-like"/>
</dbReference>
<dbReference type="CDD" id="cd03036">
    <property type="entry name" value="ArsC_like"/>
    <property type="match status" value="1"/>
</dbReference>
<evidence type="ECO:0000313" key="2">
    <source>
        <dbReference type="EMBL" id="HJA71984.1"/>
    </source>
</evidence>
<dbReference type="EMBL" id="DWZA01000091">
    <property type="protein sequence ID" value="HJA71984.1"/>
    <property type="molecule type" value="Genomic_DNA"/>
</dbReference>
<evidence type="ECO:0000313" key="3">
    <source>
        <dbReference type="Proteomes" id="UP000823900"/>
    </source>
</evidence>
<sequence>MITFIQYPKCSTCQKAKKWLDSHEVQYTSRHIAEDNPKKEELEAWIKKSGLPVKKFFNTSGMKYKELNLKEKLPEMTEDEQISLLATDGMLVKRPIVILEDQILVGFKEAEWEKSKLLA</sequence>
<dbReference type="Gene3D" id="3.40.30.10">
    <property type="entry name" value="Glutaredoxin"/>
    <property type="match status" value="1"/>
</dbReference>
<dbReference type="InterPro" id="IPR036249">
    <property type="entry name" value="Thioredoxin-like_sf"/>
</dbReference>